<comment type="caution">
    <text evidence="1">The sequence shown here is derived from an EMBL/GenBank/DDBJ whole genome shotgun (WGS) entry which is preliminary data.</text>
</comment>
<protein>
    <submittedName>
        <fullName evidence="1">Uncharacterized protein</fullName>
    </submittedName>
</protein>
<evidence type="ECO:0000313" key="2">
    <source>
        <dbReference type="Proteomes" id="UP000747542"/>
    </source>
</evidence>
<dbReference type="AlphaFoldDB" id="A0A8J5JVX0"/>
<sequence length="94" mass="10349">MQMKFDPNICVDATTAHRRRKKVYGDPDGRPHDSSKAKHVLFSPKLRSPRGVVWWAVIETSFTVEPPTLLRDGGEGRPRAGSVVATIGEAHGTL</sequence>
<name>A0A8J5JVX0_HOMAM</name>
<keyword evidence="2" id="KW-1185">Reference proteome</keyword>
<evidence type="ECO:0000313" key="1">
    <source>
        <dbReference type="EMBL" id="KAG7165165.1"/>
    </source>
</evidence>
<reference evidence="1" key="1">
    <citation type="journal article" date="2021" name="Sci. Adv.">
        <title>The American lobster genome reveals insights on longevity, neural, and immune adaptations.</title>
        <authorList>
            <person name="Polinski J.M."/>
            <person name="Zimin A.V."/>
            <person name="Clark K.F."/>
            <person name="Kohn A.B."/>
            <person name="Sadowski N."/>
            <person name="Timp W."/>
            <person name="Ptitsyn A."/>
            <person name="Khanna P."/>
            <person name="Romanova D.Y."/>
            <person name="Williams P."/>
            <person name="Greenwood S.J."/>
            <person name="Moroz L.L."/>
            <person name="Walt D.R."/>
            <person name="Bodnar A.G."/>
        </authorList>
    </citation>
    <scope>NUCLEOTIDE SEQUENCE</scope>
    <source>
        <strain evidence="1">GMGI-L3</strain>
    </source>
</reference>
<organism evidence="1 2">
    <name type="scientific">Homarus americanus</name>
    <name type="common">American lobster</name>
    <dbReference type="NCBI Taxonomy" id="6706"/>
    <lineage>
        <taxon>Eukaryota</taxon>
        <taxon>Metazoa</taxon>
        <taxon>Ecdysozoa</taxon>
        <taxon>Arthropoda</taxon>
        <taxon>Crustacea</taxon>
        <taxon>Multicrustacea</taxon>
        <taxon>Malacostraca</taxon>
        <taxon>Eumalacostraca</taxon>
        <taxon>Eucarida</taxon>
        <taxon>Decapoda</taxon>
        <taxon>Pleocyemata</taxon>
        <taxon>Astacidea</taxon>
        <taxon>Nephropoidea</taxon>
        <taxon>Nephropidae</taxon>
        <taxon>Homarus</taxon>
    </lineage>
</organism>
<dbReference type="EMBL" id="JAHLQT010024786">
    <property type="protein sequence ID" value="KAG7165165.1"/>
    <property type="molecule type" value="Genomic_DNA"/>
</dbReference>
<gene>
    <name evidence="1" type="ORF">Hamer_G021685</name>
</gene>
<dbReference type="Proteomes" id="UP000747542">
    <property type="component" value="Unassembled WGS sequence"/>
</dbReference>
<accession>A0A8J5JVX0</accession>
<proteinExistence type="predicted"/>